<comment type="caution">
    <text evidence="1">The sequence shown here is derived from an EMBL/GenBank/DDBJ whole genome shotgun (WGS) entry which is preliminary data.</text>
</comment>
<dbReference type="Proteomes" id="UP001209922">
    <property type="component" value="Unassembled WGS sequence"/>
</dbReference>
<organism evidence="1 2">
    <name type="scientific">Xanthomonas chitinilytica</name>
    <dbReference type="NCBI Taxonomy" id="2989819"/>
    <lineage>
        <taxon>Bacteria</taxon>
        <taxon>Pseudomonadati</taxon>
        <taxon>Pseudomonadota</taxon>
        <taxon>Gammaproteobacteria</taxon>
        <taxon>Lysobacterales</taxon>
        <taxon>Lysobacteraceae</taxon>
        <taxon>Xanthomonas</taxon>
    </lineage>
</organism>
<sequence>MSFNNRIAGHGQSPAAFIQEGQAMTCTRAVAKLFHLRRDDAAGSGRAATFDAG</sequence>
<reference evidence="1 2" key="1">
    <citation type="submission" date="2022-10" db="EMBL/GenBank/DDBJ databases">
        <title>Xanthomonas sp. H13-6.</title>
        <authorList>
            <person name="Liu X."/>
            <person name="Deng Z."/>
            <person name="Jiang Y."/>
            <person name="Yu T."/>
            <person name="Ai J."/>
        </authorList>
    </citation>
    <scope>NUCLEOTIDE SEQUENCE [LARGE SCALE GENOMIC DNA]</scope>
    <source>
        <strain evidence="1 2">H13-6</strain>
    </source>
</reference>
<dbReference type="RefSeq" id="WP_265128002.1">
    <property type="nucleotide sequence ID" value="NZ_JAPCHY010000008.1"/>
</dbReference>
<evidence type="ECO:0000313" key="1">
    <source>
        <dbReference type="EMBL" id="MCW4473018.1"/>
    </source>
</evidence>
<evidence type="ECO:0000313" key="2">
    <source>
        <dbReference type="Proteomes" id="UP001209922"/>
    </source>
</evidence>
<proteinExistence type="predicted"/>
<dbReference type="EMBL" id="JAPCHY010000008">
    <property type="protein sequence ID" value="MCW4473018.1"/>
    <property type="molecule type" value="Genomic_DNA"/>
</dbReference>
<protein>
    <submittedName>
        <fullName evidence="1">Uncharacterized protein</fullName>
    </submittedName>
</protein>
<name>A0ABT3JX15_9XANT</name>
<keyword evidence="2" id="KW-1185">Reference proteome</keyword>
<gene>
    <name evidence="1" type="ORF">OK345_10935</name>
</gene>
<accession>A0ABT3JX15</accession>